<dbReference type="PANTHER" id="PTHR13382">
    <property type="entry name" value="MITOCHONDRIAL ATP SYNTHASE COUPLING FACTOR B"/>
    <property type="match status" value="1"/>
</dbReference>
<evidence type="ECO:0000259" key="1">
    <source>
        <dbReference type="Pfam" id="PF24758"/>
    </source>
</evidence>
<dbReference type="OrthoDB" id="2150363at2759"/>
<dbReference type="InterPro" id="IPR006553">
    <property type="entry name" value="Leu-rich_rpt_Cys-con_subtyp"/>
</dbReference>
<dbReference type="SUPFAM" id="SSF52047">
    <property type="entry name" value="RNI-like"/>
    <property type="match status" value="1"/>
</dbReference>
<dbReference type="InterPro" id="IPR050648">
    <property type="entry name" value="F-box_LRR-repeat"/>
</dbReference>
<comment type="caution">
    <text evidence="2">The sequence shown here is derived from an EMBL/GenBank/DDBJ whole genome shotgun (WGS) entry which is preliminary data.</text>
</comment>
<dbReference type="GO" id="GO:0005737">
    <property type="term" value="C:cytoplasm"/>
    <property type="evidence" value="ECO:0007669"/>
    <property type="project" value="TreeGrafter"/>
</dbReference>
<dbReference type="AlphaFoldDB" id="A0A1Y2E8Y5"/>
<dbReference type="EMBL" id="MCOG01000047">
    <property type="protein sequence ID" value="ORY68002.1"/>
    <property type="molecule type" value="Genomic_DNA"/>
</dbReference>
<dbReference type="Proteomes" id="UP000193920">
    <property type="component" value="Unassembled WGS sequence"/>
</dbReference>
<keyword evidence="3" id="KW-1185">Reference proteome</keyword>
<dbReference type="Gene3D" id="3.80.10.10">
    <property type="entry name" value="Ribonuclease Inhibitor"/>
    <property type="match status" value="1"/>
</dbReference>
<reference evidence="2 3" key="1">
    <citation type="submission" date="2016-08" db="EMBL/GenBank/DDBJ databases">
        <title>A Parts List for Fungal Cellulosomes Revealed by Comparative Genomics.</title>
        <authorList>
            <consortium name="DOE Joint Genome Institute"/>
            <person name="Haitjema C.H."/>
            <person name="Gilmore S.P."/>
            <person name="Henske J.K."/>
            <person name="Solomon K.V."/>
            <person name="De Groot R."/>
            <person name="Kuo A."/>
            <person name="Mondo S.J."/>
            <person name="Salamov A.A."/>
            <person name="Labutti K."/>
            <person name="Zhao Z."/>
            <person name="Chiniquy J."/>
            <person name="Barry K."/>
            <person name="Brewer H.M."/>
            <person name="Purvine S.O."/>
            <person name="Wright A.T."/>
            <person name="Boxma B."/>
            <person name="Van Alen T."/>
            <person name="Hackstein J.H."/>
            <person name="Baker S.E."/>
            <person name="Grigoriev I.V."/>
            <person name="O'Malley M.A."/>
        </authorList>
    </citation>
    <scope>NUCLEOTIDE SEQUENCE [LARGE SCALE GENOMIC DNA]</scope>
    <source>
        <strain evidence="2 3">G1</strain>
    </source>
</reference>
<dbReference type="SMART" id="SM00367">
    <property type="entry name" value="LRR_CC"/>
    <property type="match status" value="5"/>
</dbReference>
<feature type="domain" description="F-box/LRR-repeat protein 15/At3g58940/PEG3-like LRR" evidence="1">
    <location>
        <begin position="85"/>
        <end position="173"/>
    </location>
</feature>
<dbReference type="PANTHER" id="PTHR13382:SF69">
    <property type="entry name" value="FI18408P1"/>
    <property type="match status" value="1"/>
</dbReference>
<proteinExistence type="predicted"/>
<name>A0A1Y2E8Y5_9FUNG</name>
<accession>A0A1Y2E8Y5</accession>
<dbReference type="Pfam" id="PF24758">
    <property type="entry name" value="LRR_At5g56370"/>
    <property type="match status" value="1"/>
</dbReference>
<dbReference type="InterPro" id="IPR055411">
    <property type="entry name" value="LRR_FXL15/At3g58940/PEG3-like"/>
</dbReference>
<protein>
    <submittedName>
        <fullName evidence="2">RNI-like protein</fullName>
    </submittedName>
</protein>
<evidence type="ECO:0000313" key="3">
    <source>
        <dbReference type="Proteomes" id="UP000193920"/>
    </source>
</evidence>
<evidence type="ECO:0000313" key="2">
    <source>
        <dbReference type="EMBL" id="ORY68002.1"/>
    </source>
</evidence>
<organism evidence="2 3">
    <name type="scientific">Neocallimastix californiae</name>
    <dbReference type="NCBI Taxonomy" id="1754190"/>
    <lineage>
        <taxon>Eukaryota</taxon>
        <taxon>Fungi</taxon>
        <taxon>Fungi incertae sedis</taxon>
        <taxon>Chytridiomycota</taxon>
        <taxon>Chytridiomycota incertae sedis</taxon>
        <taxon>Neocallimastigomycetes</taxon>
        <taxon>Neocallimastigales</taxon>
        <taxon>Neocallimastigaceae</taxon>
        <taxon>Neocallimastix</taxon>
    </lineage>
</organism>
<sequence length="221" mass="25156">MTKGPGAIVEYLYIGDDRFEIRGSEDTIDVTIPIEPNDIKAYKDQKEIKFKYGKFQKNARETHTSIKSKITNEHVITIAGYCPNIKHINLIQCERITDEAIEVLISKCPKIEQISIGGCNITDKTIINLTKLTNLTGINIQRCNVSESALQILVRCCPKLESLNLSECYDVSDILISDICNYCPEIRYLGLSKCYKITESSLYEIKNKLKKIMSLDFYINN</sequence>
<gene>
    <name evidence="2" type="ORF">LY90DRAFT_214932</name>
</gene>
<dbReference type="InterPro" id="IPR032675">
    <property type="entry name" value="LRR_dom_sf"/>
</dbReference>
<dbReference type="STRING" id="1754190.A0A1Y2E8Y5"/>